<keyword evidence="3" id="KW-1185">Reference proteome</keyword>
<sequence>MSKEQKPKMSSIKTKTFSVPKIENPPPPPKNQNKKVK</sequence>
<feature type="region of interest" description="Disordered" evidence="1">
    <location>
        <begin position="1"/>
        <end position="37"/>
    </location>
</feature>
<protein>
    <submittedName>
        <fullName evidence="2">Uncharacterized protein</fullName>
    </submittedName>
</protein>
<dbReference type="EMBL" id="LT629740">
    <property type="protein sequence ID" value="SDT43818.1"/>
    <property type="molecule type" value="Genomic_DNA"/>
</dbReference>
<evidence type="ECO:0000256" key="1">
    <source>
        <dbReference type="SAM" id="MobiDB-lite"/>
    </source>
</evidence>
<accession>A0A1H2ACZ4</accession>
<organism evidence="2 3">
    <name type="scientific">Mucilaginibacter mallensis</name>
    <dbReference type="NCBI Taxonomy" id="652787"/>
    <lineage>
        <taxon>Bacteria</taxon>
        <taxon>Pseudomonadati</taxon>
        <taxon>Bacteroidota</taxon>
        <taxon>Sphingobacteriia</taxon>
        <taxon>Sphingobacteriales</taxon>
        <taxon>Sphingobacteriaceae</taxon>
        <taxon>Mucilaginibacter</taxon>
    </lineage>
</organism>
<dbReference type="STRING" id="652787.SAMN05216490_3480"/>
<name>A0A1H2ACZ4_MUCMA</name>
<dbReference type="AlphaFoldDB" id="A0A1H2ACZ4"/>
<evidence type="ECO:0000313" key="2">
    <source>
        <dbReference type="EMBL" id="SDT43818.1"/>
    </source>
</evidence>
<evidence type="ECO:0000313" key="3">
    <source>
        <dbReference type="Proteomes" id="UP000199679"/>
    </source>
</evidence>
<gene>
    <name evidence="2" type="ORF">SAMN05216490_3480</name>
</gene>
<reference evidence="2 3" key="1">
    <citation type="submission" date="2016-10" db="EMBL/GenBank/DDBJ databases">
        <authorList>
            <person name="de Groot N.N."/>
        </authorList>
    </citation>
    <scope>NUCLEOTIDE SEQUENCE [LARGE SCALE GENOMIC DNA]</scope>
    <source>
        <strain evidence="2 3">MP1X4</strain>
    </source>
</reference>
<proteinExistence type="predicted"/>
<dbReference type="Proteomes" id="UP000199679">
    <property type="component" value="Chromosome I"/>
</dbReference>